<dbReference type="EMBL" id="CP016617">
    <property type="protein sequence ID" value="ANY83064.1"/>
    <property type="molecule type" value="Genomic_DNA"/>
</dbReference>
<dbReference type="NCBIfam" id="TIGR01965">
    <property type="entry name" value="VCBS_repeat"/>
    <property type="match status" value="1"/>
</dbReference>
<proteinExistence type="predicted"/>
<organism evidence="2">
    <name type="scientific">Microvirga ossetica</name>
    <dbReference type="NCBI Taxonomy" id="1882682"/>
    <lineage>
        <taxon>Bacteria</taxon>
        <taxon>Pseudomonadati</taxon>
        <taxon>Pseudomonadota</taxon>
        <taxon>Alphaproteobacteria</taxon>
        <taxon>Hyphomicrobiales</taxon>
        <taxon>Methylobacteriaceae</taxon>
        <taxon>Microvirga</taxon>
    </lineage>
</organism>
<dbReference type="InterPro" id="IPR010221">
    <property type="entry name" value="VCBS_dom"/>
</dbReference>
<feature type="region of interest" description="Disordered" evidence="1">
    <location>
        <begin position="1"/>
        <end position="28"/>
    </location>
</feature>
<protein>
    <recommendedName>
        <fullName evidence="3">Cadherin-like domain-containing protein</fullName>
    </recommendedName>
</protein>
<evidence type="ECO:0000256" key="1">
    <source>
        <dbReference type="SAM" id="MobiDB-lite"/>
    </source>
</evidence>
<dbReference type="RefSeq" id="WP_099514137.1">
    <property type="nucleotide sequence ID" value="NZ_CP016617.1"/>
</dbReference>
<dbReference type="KEGG" id="moc:BB934_33185"/>
<sequence>MSRWKHQSACSADHFAKRPQAQDDTATGGEDAAFSIDVLANDRGGRARSLYSVDQDNPSHALTSTTLASGATASIVDGQILYDPGSAFQFLDAGETATDTFTYAIRLGKGTISTATVTVTIEGADDQTGLSVERVSVSSTGEQGNDLSFDPSISADGRYVAYWSLASNLVEGDTNNVVDIFVFDRETGTTERVSVSSTGEQANAGNPEAPEAGEPGSVEPSLSADGRYVAYRSLASNLVEDDTNNTTDVFVATTQDFLLV</sequence>
<evidence type="ECO:0000313" key="2">
    <source>
        <dbReference type="EMBL" id="ANY83064.1"/>
    </source>
</evidence>
<dbReference type="SUPFAM" id="SSF82171">
    <property type="entry name" value="DPP6 N-terminal domain-like"/>
    <property type="match status" value="1"/>
</dbReference>
<name>A0A1B2ESW3_9HYPH</name>
<dbReference type="Pfam" id="PF17963">
    <property type="entry name" value="Big_9"/>
    <property type="match status" value="1"/>
</dbReference>
<feature type="region of interest" description="Disordered" evidence="1">
    <location>
        <begin position="191"/>
        <end position="222"/>
    </location>
</feature>
<evidence type="ECO:0008006" key="3">
    <source>
        <dbReference type="Google" id="ProtNLM"/>
    </source>
</evidence>
<dbReference type="OrthoDB" id="7314239at2"/>
<dbReference type="InterPro" id="IPR011042">
    <property type="entry name" value="6-blade_b-propeller_TolB-like"/>
</dbReference>
<keyword evidence="2" id="KW-0614">Plasmid</keyword>
<dbReference type="AlphaFoldDB" id="A0A1B2ESW3"/>
<dbReference type="Gene3D" id="2.120.10.30">
    <property type="entry name" value="TolB, C-terminal domain"/>
    <property type="match status" value="1"/>
</dbReference>
<reference evidence="2" key="1">
    <citation type="submission" date="2016-07" db="EMBL/GenBank/DDBJ databases">
        <title>Microvirga ossetica sp. nov. a new species of rhizobia isolated from root nodules of the legume species Vicia alpestris Steven originated from North Ossetia region in the Caucasus.</title>
        <authorList>
            <person name="Safronova V.I."/>
            <person name="Kuznetsova I.G."/>
            <person name="Sazanova A.L."/>
            <person name="Belimov A."/>
            <person name="Andronov E."/>
            <person name="Osledkin Y.S."/>
            <person name="Onishchuk O.P."/>
            <person name="Kurchak O.N."/>
            <person name="Shaposhnikov A.I."/>
            <person name="Willems A."/>
            <person name="Tikhonovich I.A."/>
        </authorList>
    </citation>
    <scope>NUCLEOTIDE SEQUENCE [LARGE SCALE GENOMIC DNA]</scope>
    <source>
        <strain evidence="2">V5/3M</strain>
        <plasmid evidence="2">unnamed1</plasmid>
    </source>
</reference>
<feature type="compositionally biased region" description="Polar residues" evidence="1">
    <location>
        <begin position="191"/>
        <end position="204"/>
    </location>
</feature>
<accession>A0A1B2ESW3</accession>
<gene>
    <name evidence="2" type="ORF">BB934_33185</name>
</gene>
<geneLocation type="plasmid" evidence="2">
    <name>unnamed1</name>
</geneLocation>